<dbReference type="GeneID" id="81370741"/>
<dbReference type="EMBL" id="JAPZBU010000008">
    <property type="protein sequence ID" value="KAJ5391634.1"/>
    <property type="molecule type" value="Genomic_DNA"/>
</dbReference>
<evidence type="ECO:0000313" key="2">
    <source>
        <dbReference type="EMBL" id="KAJ5391634.1"/>
    </source>
</evidence>
<evidence type="ECO:0000256" key="1">
    <source>
        <dbReference type="SAM" id="SignalP"/>
    </source>
</evidence>
<dbReference type="RefSeq" id="XP_056487312.1">
    <property type="nucleotide sequence ID" value="XM_056631761.1"/>
</dbReference>
<protein>
    <submittedName>
        <fullName evidence="2">Uncharacterized protein</fullName>
    </submittedName>
</protein>
<dbReference type="AlphaFoldDB" id="A0A9W9VYE3"/>
<dbReference type="OrthoDB" id="3362246at2759"/>
<name>A0A9W9VYE3_9EURO</name>
<evidence type="ECO:0000313" key="3">
    <source>
        <dbReference type="Proteomes" id="UP001147747"/>
    </source>
</evidence>
<dbReference type="Proteomes" id="UP001147747">
    <property type="component" value="Unassembled WGS sequence"/>
</dbReference>
<organism evidence="2 3">
    <name type="scientific">Penicillium cosmopolitanum</name>
    <dbReference type="NCBI Taxonomy" id="1131564"/>
    <lineage>
        <taxon>Eukaryota</taxon>
        <taxon>Fungi</taxon>
        <taxon>Dikarya</taxon>
        <taxon>Ascomycota</taxon>
        <taxon>Pezizomycotina</taxon>
        <taxon>Eurotiomycetes</taxon>
        <taxon>Eurotiomycetidae</taxon>
        <taxon>Eurotiales</taxon>
        <taxon>Aspergillaceae</taxon>
        <taxon>Penicillium</taxon>
    </lineage>
</organism>
<accession>A0A9W9VYE3</accession>
<reference evidence="2" key="2">
    <citation type="journal article" date="2023" name="IMA Fungus">
        <title>Comparative genomic study of the Penicillium genus elucidates a diverse pangenome and 15 lateral gene transfer events.</title>
        <authorList>
            <person name="Petersen C."/>
            <person name="Sorensen T."/>
            <person name="Nielsen M.R."/>
            <person name="Sondergaard T.E."/>
            <person name="Sorensen J.L."/>
            <person name="Fitzpatrick D.A."/>
            <person name="Frisvad J.C."/>
            <person name="Nielsen K.L."/>
        </authorList>
    </citation>
    <scope>NUCLEOTIDE SEQUENCE</scope>
    <source>
        <strain evidence="2">IBT 29677</strain>
    </source>
</reference>
<feature type="chain" id="PRO_5040962881" evidence="1">
    <location>
        <begin position="20"/>
        <end position="87"/>
    </location>
</feature>
<sequence length="87" mass="9025">MLSLVKTVSLVGVFATAIAQDVFTINTPSTLVSTLLTWSGGVAPYSLSVKGGGNAAGPSLEDLGSQDDTSYEWKVDQQASTTLSDTR</sequence>
<gene>
    <name evidence="2" type="ORF">N7509_007124</name>
</gene>
<proteinExistence type="predicted"/>
<feature type="signal peptide" evidence="1">
    <location>
        <begin position="1"/>
        <end position="19"/>
    </location>
</feature>
<keyword evidence="3" id="KW-1185">Reference proteome</keyword>
<keyword evidence="1" id="KW-0732">Signal</keyword>
<comment type="caution">
    <text evidence="2">The sequence shown here is derived from an EMBL/GenBank/DDBJ whole genome shotgun (WGS) entry which is preliminary data.</text>
</comment>
<reference evidence="2" key="1">
    <citation type="submission" date="2022-12" db="EMBL/GenBank/DDBJ databases">
        <authorList>
            <person name="Petersen C."/>
        </authorList>
    </citation>
    <scope>NUCLEOTIDE SEQUENCE</scope>
    <source>
        <strain evidence="2">IBT 29677</strain>
    </source>
</reference>